<dbReference type="PROSITE" id="PS50110">
    <property type="entry name" value="RESPONSE_REGULATORY"/>
    <property type="match status" value="1"/>
</dbReference>
<keyword evidence="5 9" id="KW-0238">DNA-binding</keyword>
<dbReference type="Pfam" id="PF00486">
    <property type="entry name" value="Trans_reg_C"/>
    <property type="match status" value="1"/>
</dbReference>
<dbReference type="PROSITE" id="PS51755">
    <property type="entry name" value="OMPR_PHOB"/>
    <property type="match status" value="1"/>
</dbReference>
<dbReference type="GO" id="GO:0006355">
    <property type="term" value="P:regulation of DNA-templated transcription"/>
    <property type="evidence" value="ECO:0007669"/>
    <property type="project" value="InterPro"/>
</dbReference>
<evidence type="ECO:0000256" key="9">
    <source>
        <dbReference type="PROSITE-ProRule" id="PRU01091"/>
    </source>
</evidence>
<reference evidence="12 13" key="1">
    <citation type="submission" date="2015-09" db="EMBL/GenBank/DDBJ databases">
        <authorList>
            <consortium name="Pathogen Informatics"/>
        </authorList>
    </citation>
    <scope>NUCLEOTIDE SEQUENCE [LARGE SCALE GENOMIC DNA]</scope>
    <source>
        <strain evidence="12 13">2789STDY5608866</strain>
    </source>
</reference>
<dbReference type="CDD" id="cd17625">
    <property type="entry name" value="REC_OmpR_DrrD-like"/>
    <property type="match status" value="1"/>
</dbReference>
<keyword evidence="2 8" id="KW-0597">Phosphoprotein</keyword>
<evidence type="ECO:0000259" key="11">
    <source>
        <dbReference type="PROSITE" id="PS51755"/>
    </source>
</evidence>
<dbReference type="Gene3D" id="1.10.10.10">
    <property type="entry name" value="Winged helix-like DNA-binding domain superfamily/Winged helix DNA-binding domain"/>
    <property type="match status" value="1"/>
</dbReference>
<dbReference type="AlphaFoldDB" id="A0A174EGM8"/>
<keyword evidence="6" id="KW-0804">Transcription</keyword>
<evidence type="ECO:0000256" key="5">
    <source>
        <dbReference type="ARBA" id="ARBA00023125"/>
    </source>
</evidence>
<dbReference type="InterPro" id="IPR036388">
    <property type="entry name" value="WH-like_DNA-bd_sf"/>
</dbReference>
<dbReference type="Pfam" id="PF00072">
    <property type="entry name" value="Response_reg"/>
    <property type="match status" value="1"/>
</dbReference>
<evidence type="ECO:0000256" key="2">
    <source>
        <dbReference type="ARBA" id="ARBA00022553"/>
    </source>
</evidence>
<feature type="domain" description="OmpR/PhoB-type" evidence="11">
    <location>
        <begin position="142"/>
        <end position="240"/>
    </location>
</feature>
<dbReference type="GO" id="GO:0000976">
    <property type="term" value="F:transcription cis-regulatory region binding"/>
    <property type="evidence" value="ECO:0007669"/>
    <property type="project" value="TreeGrafter"/>
</dbReference>
<evidence type="ECO:0000256" key="6">
    <source>
        <dbReference type="ARBA" id="ARBA00023163"/>
    </source>
</evidence>
<dbReference type="Proteomes" id="UP000095439">
    <property type="component" value="Unassembled WGS sequence"/>
</dbReference>
<dbReference type="PANTHER" id="PTHR48111">
    <property type="entry name" value="REGULATOR OF RPOS"/>
    <property type="match status" value="1"/>
</dbReference>
<dbReference type="GO" id="GO:0032993">
    <property type="term" value="C:protein-DNA complex"/>
    <property type="evidence" value="ECO:0007669"/>
    <property type="project" value="TreeGrafter"/>
</dbReference>
<evidence type="ECO:0000313" key="13">
    <source>
        <dbReference type="Proteomes" id="UP000095439"/>
    </source>
</evidence>
<dbReference type="PANTHER" id="PTHR48111:SF22">
    <property type="entry name" value="REGULATOR OF RPOS"/>
    <property type="match status" value="1"/>
</dbReference>
<dbReference type="Gene3D" id="3.40.50.2300">
    <property type="match status" value="1"/>
</dbReference>
<dbReference type="SUPFAM" id="SSF52172">
    <property type="entry name" value="CheY-like"/>
    <property type="match status" value="1"/>
</dbReference>
<evidence type="ECO:0000259" key="10">
    <source>
        <dbReference type="PROSITE" id="PS50110"/>
    </source>
</evidence>
<dbReference type="InterPro" id="IPR001867">
    <property type="entry name" value="OmpR/PhoB-type_DNA-bd"/>
</dbReference>
<protein>
    <recommendedName>
        <fullName evidence="1">Stage 0 sporulation protein A homolog</fullName>
    </recommendedName>
</protein>
<evidence type="ECO:0000256" key="8">
    <source>
        <dbReference type="PROSITE-ProRule" id="PRU00169"/>
    </source>
</evidence>
<accession>A0A174EGM8</accession>
<feature type="DNA-binding region" description="OmpR/PhoB-type" evidence="9">
    <location>
        <begin position="142"/>
        <end position="240"/>
    </location>
</feature>
<dbReference type="GO" id="GO:0005829">
    <property type="term" value="C:cytosol"/>
    <property type="evidence" value="ECO:0007669"/>
    <property type="project" value="TreeGrafter"/>
</dbReference>
<proteinExistence type="predicted"/>
<dbReference type="FunFam" id="3.40.50.2300:FF:000002">
    <property type="entry name" value="DNA-binding response regulator PhoP"/>
    <property type="match status" value="1"/>
</dbReference>
<evidence type="ECO:0000313" key="12">
    <source>
        <dbReference type="EMBL" id="CUO35858.1"/>
    </source>
</evidence>
<dbReference type="EMBL" id="CYYY01000028">
    <property type="protein sequence ID" value="CUO35858.1"/>
    <property type="molecule type" value="Genomic_DNA"/>
</dbReference>
<feature type="domain" description="Response regulatory" evidence="10">
    <location>
        <begin position="20"/>
        <end position="134"/>
    </location>
</feature>
<keyword evidence="4" id="KW-0805">Transcription regulation</keyword>
<organism evidence="12 13">
    <name type="scientific">Dorea longicatena</name>
    <dbReference type="NCBI Taxonomy" id="88431"/>
    <lineage>
        <taxon>Bacteria</taxon>
        <taxon>Bacillati</taxon>
        <taxon>Bacillota</taxon>
        <taxon>Clostridia</taxon>
        <taxon>Lachnospirales</taxon>
        <taxon>Lachnospiraceae</taxon>
        <taxon>Dorea</taxon>
    </lineage>
</organism>
<dbReference type="Gene3D" id="6.10.250.690">
    <property type="match status" value="1"/>
</dbReference>
<dbReference type="SMART" id="SM00448">
    <property type="entry name" value="REC"/>
    <property type="match status" value="1"/>
</dbReference>
<dbReference type="InterPro" id="IPR001789">
    <property type="entry name" value="Sig_transdc_resp-reg_receiver"/>
</dbReference>
<sequence>MEKRTLAHENDWYYNNYIMRLLIVEDENDLRNIVKKRLVKEHYSVDACGDGLEAMDYIDMTSYDGIILDIMLPGKDGYEILRELRRREDDTPVLLLTAKDSIEDRVKGLDLGADDYLIKPFAFEELLARIRVMMRRKPQFTSNQLKIADLILDRDTRKVTRAGNEIDLSAKEFMVLECLMRNKNIVMTRQQIEQNAWDFDFEGGSNVIDVYIRYLRKKIDAKYEQKLIHTVRGVGYVMRENE</sequence>
<evidence type="ECO:0000256" key="4">
    <source>
        <dbReference type="ARBA" id="ARBA00023015"/>
    </source>
</evidence>
<keyword evidence="3" id="KW-0902">Two-component regulatory system</keyword>
<feature type="modified residue" description="4-aspartylphosphate" evidence="8">
    <location>
        <position position="69"/>
    </location>
</feature>
<evidence type="ECO:0000256" key="1">
    <source>
        <dbReference type="ARBA" id="ARBA00018672"/>
    </source>
</evidence>
<name>A0A174EGM8_9FIRM</name>
<dbReference type="SMART" id="SM00862">
    <property type="entry name" value="Trans_reg_C"/>
    <property type="match status" value="1"/>
</dbReference>
<dbReference type="InterPro" id="IPR039420">
    <property type="entry name" value="WalR-like"/>
</dbReference>
<dbReference type="InterPro" id="IPR011006">
    <property type="entry name" value="CheY-like_superfamily"/>
</dbReference>
<dbReference type="CDD" id="cd00383">
    <property type="entry name" value="trans_reg_C"/>
    <property type="match status" value="1"/>
</dbReference>
<evidence type="ECO:0000256" key="7">
    <source>
        <dbReference type="ARBA" id="ARBA00024867"/>
    </source>
</evidence>
<comment type="function">
    <text evidence="7">May play the central regulatory role in sporulation. It may be an element of the effector pathway responsible for the activation of sporulation genes in response to nutritional stress. Spo0A may act in concert with spo0H (a sigma factor) to control the expression of some genes that are critical to the sporulation process.</text>
</comment>
<evidence type="ECO:0000256" key="3">
    <source>
        <dbReference type="ARBA" id="ARBA00023012"/>
    </source>
</evidence>
<dbReference type="GO" id="GO:0000156">
    <property type="term" value="F:phosphorelay response regulator activity"/>
    <property type="evidence" value="ECO:0007669"/>
    <property type="project" value="TreeGrafter"/>
</dbReference>
<gene>
    <name evidence="12" type="primary">mprA_2</name>
    <name evidence="12" type="ORF">ERS852423_02989</name>
</gene>
<dbReference type="FunFam" id="1.10.10.10:FF:000005">
    <property type="entry name" value="Two-component system response regulator"/>
    <property type="match status" value="1"/>
</dbReference>